<dbReference type="EMBL" id="BQKI01000097">
    <property type="protein sequence ID" value="GJN38946.1"/>
    <property type="molecule type" value="Genomic_DNA"/>
</dbReference>
<evidence type="ECO:0000259" key="1">
    <source>
        <dbReference type="PROSITE" id="PS50011"/>
    </source>
</evidence>
<feature type="domain" description="Protein kinase" evidence="1">
    <location>
        <begin position="1"/>
        <end position="230"/>
    </location>
</feature>
<comment type="caution">
    <text evidence="2">The sequence shown here is derived from an EMBL/GenBank/DDBJ whole genome shotgun (WGS) entry which is preliminary data.</text>
</comment>
<keyword evidence="3" id="KW-1185">Reference proteome</keyword>
<dbReference type="Proteomes" id="UP001054889">
    <property type="component" value="Unassembled WGS sequence"/>
</dbReference>
<evidence type="ECO:0000313" key="3">
    <source>
        <dbReference type="Proteomes" id="UP001054889"/>
    </source>
</evidence>
<reference evidence="2" key="2">
    <citation type="submission" date="2021-12" db="EMBL/GenBank/DDBJ databases">
        <title>Resequencing data analysis of finger millet.</title>
        <authorList>
            <person name="Hatakeyama M."/>
            <person name="Aluri S."/>
            <person name="Balachadran M.T."/>
            <person name="Sivarajan S.R."/>
            <person name="Poveda L."/>
            <person name="Shimizu-Inatsugi R."/>
            <person name="Schlapbach R."/>
            <person name="Sreeman S.M."/>
            <person name="Shimizu K.K."/>
        </authorList>
    </citation>
    <scope>NUCLEOTIDE SEQUENCE</scope>
</reference>
<dbReference type="Gene3D" id="3.30.200.20">
    <property type="entry name" value="Phosphorylase Kinase, domain 1"/>
    <property type="match status" value="1"/>
</dbReference>
<protein>
    <recommendedName>
        <fullName evidence="1">Protein kinase domain-containing protein</fullName>
    </recommendedName>
</protein>
<name>A0AAV5FVZ0_ELECO</name>
<dbReference type="GO" id="GO:0005524">
    <property type="term" value="F:ATP binding"/>
    <property type="evidence" value="ECO:0007669"/>
    <property type="project" value="InterPro"/>
</dbReference>
<accession>A0AAV5FVZ0</accession>
<dbReference type="PROSITE" id="PS50011">
    <property type="entry name" value="PROTEIN_KINASE_DOM"/>
    <property type="match status" value="1"/>
</dbReference>
<dbReference type="GO" id="GO:0004672">
    <property type="term" value="F:protein kinase activity"/>
    <property type="evidence" value="ECO:0007669"/>
    <property type="project" value="InterPro"/>
</dbReference>
<dbReference type="Gene3D" id="1.10.510.10">
    <property type="entry name" value="Transferase(Phosphotransferase) domain 1"/>
    <property type="match status" value="1"/>
</dbReference>
<dbReference type="PANTHER" id="PTHR48007:SF77">
    <property type="entry name" value="PROTEIN KINASE DOMAIN-CONTAINING PROTEIN"/>
    <property type="match status" value="1"/>
</dbReference>
<organism evidence="2 3">
    <name type="scientific">Eleusine coracana subsp. coracana</name>
    <dbReference type="NCBI Taxonomy" id="191504"/>
    <lineage>
        <taxon>Eukaryota</taxon>
        <taxon>Viridiplantae</taxon>
        <taxon>Streptophyta</taxon>
        <taxon>Embryophyta</taxon>
        <taxon>Tracheophyta</taxon>
        <taxon>Spermatophyta</taxon>
        <taxon>Magnoliopsida</taxon>
        <taxon>Liliopsida</taxon>
        <taxon>Poales</taxon>
        <taxon>Poaceae</taxon>
        <taxon>PACMAD clade</taxon>
        <taxon>Chloridoideae</taxon>
        <taxon>Cynodonteae</taxon>
        <taxon>Eleusininae</taxon>
        <taxon>Eleusine</taxon>
    </lineage>
</organism>
<dbReference type="InterPro" id="IPR000719">
    <property type="entry name" value="Prot_kinase_dom"/>
</dbReference>
<dbReference type="PANTHER" id="PTHR48007">
    <property type="entry name" value="LEUCINE-RICH REPEAT RECEPTOR-LIKE PROTEIN KINASE PXC1"/>
    <property type="match status" value="1"/>
</dbReference>
<dbReference type="InterPro" id="IPR011009">
    <property type="entry name" value="Kinase-like_dom_sf"/>
</dbReference>
<reference evidence="2" key="1">
    <citation type="journal article" date="2018" name="DNA Res.">
        <title>Multiple hybrid de novo genome assembly of finger millet, an orphan allotetraploid crop.</title>
        <authorList>
            <person name="Hatakeyama M."/>
            <person name="Aluri S."/>
            <person name="Balachadran M.T."/>
            <person name="Sivarajan S.R."/>
            <person name="Patrignani A."/>
            <person name="Gruter S."/>
            <person name="Poveda L."/>
            <person name="Shimizu-Inatsugi R."/>
            <person name="Baeten J."/>
            <person name="Francoijs K.J."/>
            <person name="Nataraja K.N."/>
            <person name="Reddy Y.A.N."/>
            <person name="Phadnis S."/>
            <person name="Ravikumar R.L."/>
            <person name="Schlapbach R."/>
            <person name="Sreeman S.M."/>
            <person name="Shimizu K.K."/>
        </authorList>
    </citation>
    <scope>NUCLEOTIDE SEQUENCE</scope>
</reference>
<sequence>MELFKEHIAEIGAIEHELIVPLRGYYYSKDEKLLVYNYLCNGSLSSNLHGNRINKAELFSWETRSAIAISSARAVAYIHSTSPTAAHGNIKSSNILLTGDNEARLSEHGIITLYNIQNSDFGYLTVPEVKGVQTISQKADVYSFGILLLELLTGKPPTSISTSEDPDLIDWIMSVPQEQWTVEVLDLTVSMNNSVVEEMLQFLQLAIHCCEQSPNLRPEMSEVAQRIEQMRGSTIVRNNWSTSDSEEQYLNEEDIFYDAI</sequence>
<dbReference type="AlphaFoldDB" id="A0AAV5FVZ0"/>
<proteinExistence type="predicted"/>
<dbReference type="SUPFAM" id="SSF56112">
    <property type="entry name" value="Protein kinase-like (PK-like)"/>
    <property type="match status" value="1"/>
</dbReference>
<evidence type="ECO:0000313" key="2">
    <source>
        <dbReference type="EMBL" id="GJN38946.1"/>
    </source>
</evidence>
<dbReference type="Pfam" id="PF00069">
    <property type="entry name" value="Pkinase"/>
    <property type="match status" value="1"/>
</dbReference>
<dbReference type="InterPro" id="IPR046959">
    <property type="entry name" value="PRK1-6/SRF4-like"/>
</dbReference>
<gene>
    <name evidence="2" type="primary">gb28029</name>
    <name evidence="2" type="ORF">PR202_gb28029</name>
</gene>